<proteinExistence type="inferred from homology"/>
<reference evidence="16 17" key="1">
    <citation type="submission" date="2024-06" db="EMBL/GenBank/DDBJ databases">
        <authorList>
            <person name="Steensen K."/>
            <person name="Seneca J."/>
            <person name="Bartlau N."/>
            <person name="Yu A.X."/>
            <person name="Polz M.F."/>
        </authorList>
    </citation>
    <scope>NUCLEOTIDE SEQUENCE [LARGE SCALE GENOMIC DNA]</scope>
    <source>
        <strain evidence="16 17">1F146</strain>
    </source>
</reference>
<evidence type="ECO:0000256" key="11">
    <source>
        <dbReference type="ARBA" id="ARBA00023317"/>
    </source>
</evidence>
<comment type="similarity">
    <text evidence="2 13">Belongs to the pyruvate kinase family.</text>
</comment>
<dbReference type="GO" id="GO:0004743">
    <property type="term" value="F:pyruvate kinase activity"/>
    <property type="evidence" value="ECO:0007669"/>
    <property type="project" value="UniProtKB-EC"/>
</dbReference>
<keyword evidence="6" id="KW-0547">Nucleotide-binding</keyword>
<evidence type="ECO:0000256" key="7">
    <source>
        <dbReference type="ARBA" id="ARBA00022777"/>
    </source>
</evidence>
<dbReference type="EC" id="2.7.1.40" evidence="3 12"/>
<keyword evidence="10 13" id="KW-0324">Glycolysis</keyword>
<accession>A0ABV4ME78</accession>
<dbReference type="RefSeq" id="WP_371717792.1">
    <property type="nucleotide sequence ID" value="NZ_JBGOOF010000003.1"/>
</dbReference>
<dbReference type="InterPro" id="IPR015793">
    <property type="entry name" value="Pyrv_Knase_brl"/>
</dbReference>
<evidence type="ECO:0000259" key="14">
    <source>
        <dbReference type="Pfam" id="PF00224"/>
    </source>
</evidence>
<keyword evidence="17" id="KW-1185">Reference proteome</keyword>
<evidence type="ECO:0000256" key="5">
    <source>
        <dbReference type="ARBA" id="ARBA00022723"/>
    </source>
</evidence>
<evidence type="ECO:0000256" key="3">
    <source>
        <dbReference type="ARBA" id="ARBA00012142"/>
    </source>
</evidence>
<dbReference type="InterPro" id="IPR015795">
    <property type="entry name" value="Pyrv_Knase_C"/>
</dbReference>
<dbReference type="InterPro" id="IPR015813">
    <property type="entry name" value="Pyrv/PenolPyrv_kinase-like_dom"/>
</dbReference>
<dbReference type="Pfam" id="PF00224">
    <property type="entry name" value="PK"/>
    <property type="match status" value="1"/>
</dbReference>
<dbReference type="GO" id="GO:0016301">
    <property type="term" value="F:kinase activity"/>
    <property type="evidence" value="ECO:0007669"/>
    <property type="project" value="UniProtKB-KW"/>
</dbReference>
<evidence type="ECO:0000256" key="8">
    <source>
        <dbReference type="ARBA" id="ARBA00022840"/>
    </source>
</evidence>
<dbReference type="PRINTS" id="PR01050">
    <property type="entry name" value="PYRUVTKNASE"/>
</dbReference>
<organism evidence="16 17">
    <name type="scientific">Vibrio bivalvicida</name>
    <dbReference type="NCBI Taxonomy" id="1276888"/>
    <lineage>
        <taxon>Bacteria</taxon>
        <taxon>Pseudomonadati</taxon>
        <taxon>Pseudomonadota</taxon>
        <taxon>Gammaproteobacteria</taxon>
        <taxon>Vibrionales</taxon>
        <taxon>Vibrionaceae</taxon>
        <taxon>Vibrio</taxon>
        <taxon>Vibrio oreintalis group</taxon>
    </lineage>
</organism>
<evidence type="ECO:0000256" key="1">
    <source>
        <dbReference type="ARBA" id="ARBA00004997"/>
    </source>
</evidence>
<evidence type="ECO:0000313" key="17">
    <source>
        <dbReference type="Proteomes" id="UP001569151"/>
    </source>
</evidence>
<evidence type="ECO:0000256" key="6">
    <source>
        <dbReference type="ARBA" id="ARBA00022741"/>
    </source>
</evidence>
<dbReference type="SUPFAM" id="SSF52935">
    <property type="entry name" value="PK C-terminal domain-like"/>
    <property type="match status" value="1"/>
</dbReference>
<dbReference type="Proteomes" id="UP001569151">
    <property type="component" value="Unassembled WGS sequence"/>
</dbReference>
<comment type="caution">
    <text evidence="16">The sequence shown here is derived from an EMBL/GenBank/DDBJ whole genome shotgun (WGS) entry which is preliminary data.</text>
</comment>
<name>A0ABV4ME78_9VIBR</name>
<keyword evidence="9 13" id="KW-0460">Magnesium</keyword>
<keyword evidence="8" id="KW-0067">ATP-binding</keyword>
<dbReference type="Pfam" id="PF02887">
    <property type="entry name" value="PK_C"/>
    <property type="match status" value="1"/>
</dbReference>
<evidence type="ECO:0000313" key="16">
    <source>
        <dbReference type="EMBL" id="MEZ8207846.1"/>
    </source>
</evidence>
<dbReference type="Gene3D" id="2.40.33.10">
    <property type="entry name" value="PK beta-barrel domain-like"/>
    <property type="match status" value="1"/>
</dbReference>
<keyword evidence="7 13" id="KW-0418">Kinase</keyword>
<protein>
    <recommendedName>
        <fullName evidence="3 12">Pyruvate kinase</fullName>
        <ecNumber evidence="3 12">2.7.1.40</ecNumber>
    </recommendedName>
</protein>
<dbReference type="EMBL" id="JBGOOS010000003">
    <property type="protein sequence ID" value="MEZ8207846.1"/>
    <property type="molecule type" value="Genomic_DNA"/>
</dbReference>
<dbReference type="Gene3D" id="3.40.1380.20">
    <property type="entry name" value="Pyruvate kinase, C-terminal domain"/>
    <property type="match status" value="1"/>
</dbReference>
<gene>
    <name evidence="16" type="primary">pyk</name>
    <name evidence="16" type="ORF">ACED39_03550</name>
</gene>
<dbReference type="NCBIfam" id="NF004491">
    <property type="entry name" value="PRK05826.1"/>
    <property type="match status" value="1"/>
</dbReference>
<dbReference type="PANTHER" id="PTHR11817">
    <property type="entry name" value="PYRUVATE KINASE"/>
    <property type="match status" value="1"/>
</dbReference>
<feature type="domain" description="Pyruvate kinase C-terminal" evidence="15">
    <location>
        <begin position="363"/>
        <end position="478"/>
    </location>
</feature>
<evidence type="ECO:0000256" key="12">
    <source>
        <dbReference type="NCBIfam" id="TIGR01064"/>
    </source>
</evidence>
<evidence type="ECO:0000256" key="2">
    <source>
        <dbReference type="ARBA" id="ARBA00008663"/>
    </source>
</evidence>
<keyword evidence="11 16" id="KW-0670">Pyruvate</keyword>
<evidence type="ECO:0000256" key="4">
    <source>
        <dbReference type="ARBA" id="ARBA00022679"/>
    </source>
</evidence>
<sequence>MTSIQRRTKIVSTLGPSTDIPCVLEAILEAGVNVVRMNFSHGSADDHRERATRVRNIAAKLGTHIAILGDLQGPKIRVSTFKDGKVQLNIGDIFTLDNKLEAGQGNKDAVGLDYKELPNDVSTGDILLLDDGRVQLQVVAVTESQVRTKVTIGGPLSNNKGINKKGGGLSAEALTDKDKNDIKLAAEIKVDYLAVSFPRNGEDMKYARRLATDAGLQTRLVAKVERAETVESEENIDDIILASDAVMVARGDLGVEIGDPELIGVQKQLIRRARALNRTVITATQMMESMMENPMPTRAEVMDVANAVLDGTDAVMLSGETAAGKYPLETVRSMAEVCLGAEKMSAVNRSGYRMDSVFETGEETIAMSTMFAANHMRGVKGIVTLTESGRTALMMSRLSSGLPIFALSRNESTLNLSALYRGVFPVFFDDKSDIGLETAEAAVATLKQRGLLDDGDLVIITQGDVMDVVGSTNCMRILAA</sequence>
<comment type="pathway">
    <text evidence="1 13">Carbohydrate degradation; glycolysis; pyruvate from D-glyceraldehyde 3-phosphate: step 5/5.</text>
</comment>
<dbReference type="InterPro" id="IPR040442">
    <property type="entry name" value="Pyrv_kinase-like_dom_sf"/>
</dbReference>
<evidence type="ECO:0000256" key="10">
    <source>
        <dbReference type="ARBA" id="ARBA00023152"/>
    </source>
</evidence>
<evidence type="ECO:0000256" key="9">
    <source>
        <dbReference type="ARBA" id="ARBA00022842"/>
    </source>
</evidence>
<dbReference type="InterPro" id="IPR036918">
    <property type="entry name" value="Pyrv_Knase_C_sf"/>
</dbReference>
<keyword evidence="4 13" id="KW-0808">Transferase</keyword>
<keyword evidence="5" id="KW-0479">Metal-binding</keyword>
<evidence type="ECO:0000256" key="13">
    <source>
        <dbReference type="RuleBase" id="RU000504"/>
    </source>
</evidence>
<evidence type="ECO:0000259" key="15">
    <source>
        <dbReference type="Pfam" id="PF02887"/>
    </source>
</evidence>
<feature type="domain" description="Pyruvate kinase barrel" evidence="14">
    <location>
        <begin position="6"/>
        <end position="331"/>
    </location>
</feature>
<dbReference type="Gene3D" id="3.20.20.60">
    <property type="entry name" value="Phosphoenolpyruvate-binding domains"/>
    <property type="match status" value="1"/>
</dbReference>
<dbReference type="InterPro" id="IPR001697">
    <property type="entry name" value="Pyr_Knase"/>
</dbReference>
<comment type="catalytic activity">
    <reaction evidence="13">
        <text>pyruvate + ATP = phosphoenolpyruvate + ADP + H(+)</text>
        <dbReference type="Rhea" id="RHEA:18157"/>
        <dbReference type="ChEBI" id="CHEBI:15361"/>
        <dbReference type="ChEBI" id="CHEBI:15378"/>
        <dbReference type="ChEBI" id="CHEBI:30616"/>
        <dbReference type="ChEBI" id="CHEBI:58702"/>
        <dbReference type="ChEBI" id="CHEBI:456216"/>
        <dbReference type="EC" id="2.7.1.40"/>
    </reaction>
</comment>
<dbReference type="SUPFAM" id="SSF50800">
    <property type="entry name" value="PK beta-barrel domain-like"/>
    <property type="match status" value="1"/>
</dbReference>
<dbReference type="InterPro" id="IPR011037">
    <property type="entry name" value="Pyrv_Knase-like_insert_dom_sf"/>
</dbReference>
<dbReference type="NCBIfam" id="TIGR01064">
    <property type="entry name" value="pyruv_kin"/>
    <property type="match status" value="1"/>
</dbReference>
<dbReference type="SUPFAM" id="SSF51621">
    <property type="entry name" value="Phosphoenolpyruvate/pyruvate domain"/>
    <property type="match status" value="1"/>
</dbReference>
<dbReference type="InterPro" id="IPR015806">
    <property type="entry name" value="Pyrv_Knase_insert_dom_sf"/>
</dbReference>